<dbReference type="CDD" id="cd06661">
    <property type="entry name" value="GGCT_like"/>
    <property type="match status" value="1"/>
</dbReference>
<evidence type="ECO:0000313" key="2">
    <source>
        <dbReference type="EMBL" id="KAA9038203.1"/>
    </source>
</evidence>
<comment type="caution">
    <text evidence="2">The sequence shown here is derived from an EMBL/GenBank/DDBJ whole genome shotgun (WGS) entry which is preliminary data.</text>
</comment>
<dbReference type="AlphaFoldDB" id="A0A5J5IF00"/>
<organism evidence="2 3">
    <name type="scientific">Ginsengibacter hankyongi</name>
    <dbReference type="NCBI Taxonomy" id="2607284"/>
    <lineage>
        <taxon>Bacteria</taxon>
        <taxon>Pseudomonadati</taxon>
        <taxon>Bacteroidota</taxon>
        <taxon>Chitinophagia</taxon>
        <taxon>Chitinophagales</taxon>
        <taxon>Chitinophagaceae</taxon>
        <taxon>Ginsengibacter</taxon>
    </lineage>
</organism>
<dbReference type="InterPro" id="IPR036568">
    <property type="entry name" value="GGCT-like_sf"/>
</dbReference>
<gene>
    <name evidence="2" type="ORF">FW778_15760</name>
</gene>
<dbReference type="EMBL" id="VYQF01000004">
    <property type="protein sequence ID" value="KAA9038203.1"/>
    <property type="molecule type" value="Genomic_DNA"/>
</dbReference>
<accession>A0A5J5IF00</accession>
<dbReference type="Proteomes" id="UP000326903">
    <property type="component" value="Unassembled WGS sequence"/>
</dbReference>
<dbReference type="Pfam" id="PF06094">
    <property type="entry name" value="GGACT"/>
    <property type="match status" value="1"/>
</dbReference>
<proteinExistence type="predicted"/>
<dbReference type="RefSeq" id="WP_150415763.1">
    <property type="nucleotide sequence ID" value="NZ_VYQF01000004.1"/>
</dbReference>
<evidence type="ECO:0000259" key="1">
    <source>
        <dbReference type="Pfam" id="PF06094"/>
    </source>
</evidence>
<sequence>MESALSKQLFVYSSLRKGFHQHTHDYVSHFFSFVSPAKVKGTVSNVNGELLASPGDGESFIEGELFKLNDEHDFSYVFGQLDDYEGLIVEQGEQPLYRRELIKVYIDGEADTNAWIYWYNGEVLDTPTIAAGNIGEFPT</sequence>
<protein>
    <submittedName>
        <fullName evidence="2">Gamma-glutamylcyclotransferase</fullName>
    </submittedName>
</protein>
<dbReference type="InterPro" id="IPR009288">
    <property type="entry name" value="AIG2-like_dom"/>
</dbReference>
<feature type="domain" description="Gamma-glutamylcyclotransferase AIG2-like" evidence="1">
    <location>
        <begin position="9"/>
        <end position="130"/>
    </location>
</feature>
<reference evidence="2 3" key="1">
    <citation type="submission" date="2019-09" db="EMBL/GenBank/DDBJ databases">
        <title>Draft genome sequence of Ginsengibacter sp. BR5-29.</title>
        <authorList>
            <person name="Im W.-T."/>
        </authorList>
    </citation>
    <scope>NUCLEOTIDE SEQUENCE [LARGE SCALE GENOMIC DNA]</scope>
    <source>
        <strain evidence="2 3">BR5-29</strain>
    </source>
</reference>
<keyword evidence="3" id="KW-1185">Reference proteome</keyword>
<keyword evidence="2" id="KW-0808">Transferase</keyword>
<evidence type="ECO:0000313" key="3">
    <source>
        <dbReference type="Proteomes" id="UP000326903"/>
    </source>
</evidence>
<dbReference type="GO" id="GO:0016740">
    <property type="term" value="F:transferase activity"/>
    <property type="evidence" value="ECO:0007669"/>
    <property type="project" value="UniProtKB-KW"/>
</dbReference>
<dbReference type="SUPFAM" id="SSF110857">
    <property type="entry name" value="Gamma-glutamyl cyclotransferase-like"/>
    <property type="match status" value="1"/>
</dbReference>
<dbReference type="Gene3D" id="3.10.490.10">
    <property type="entry name" value="Gamma-glutamyl cyclotransferase-like"/>
    <property type="match status" value="1"/>
</dbReference>
<name>A0A5J5IF00_9BACT</name>
<dbReference type="InterPro" id="IPR013024">
    <property type="entry name" value="GGCT-like"/>
</dbReference>